<feature type="transmembrane region" description="Helical" evidence="1">
    <location>
        <begin position="31"/>
        <end position="49"/>
    </location>
</feature>
<keyword evidence="4" id="KW-1185">Reference proteome</keyword>
<dbReference type="InterPro" id="IPR050570">
    <property type="entry name" value="Cell_wall_metabolism_enzyme"/>
</dbReference>
<evidence type="ECO:0000259" key="2">
    <source>
        <dbReference type="Pfam" id="PF01551"/>
    </source>
</evidence>
<feature type="transmembrane region" description="Helical" evidence="1">
    <location>
        <begin position="6"/>
        <end position="24"/>
    </location>
</feature>
<protein>
    <recommendedName>
        <fullName evidence="2">M23ase beta-sheet core domain-containing protein</fullName>
    </recommendedName>
</protein>
<feature type="transmembrane region" description="Helical" evidence="1">
    <location>
        <begin position="55"/>
        <end position="73"/>
    </location>
</feature>
<keyword evidence="1" id="KW-1133">Transmembrane helix</keyword>
<dbReference type="InterPro" id="IPR011055">
    <property type="entry name" value="Dup_hybrid_motif"/>
</dbReference>
<dbReference type="RefSeq" id="WP_036681099.1">
    <property type="nucleotide sequence ID" value="NZ_JNVM01000009.1"/>
</dbReference>
<keyword evidence="1" id="KW-0812">Transmembrane</keyword>
<organism evidence="3 4">
    <name type="scientific">Paenibacillus tyrfis</name>
    <dbReference type="NCBI Taxonomy" id="1501230"/>
    <lineage>
        <taxon>Bacteria</taxon>
        <taxon>Bacillati</taxon>
        <taxon>Bacillota</taxon>
        <taxon>Bacilli</taxon>
        <taxon>Bacillales</taxon>
        <taxon>Paenibacillaceae</taxon>
        <taxon>Paenibacillus</taxon>
    </lineage>
</organism>
<evidence type="ECO:0000256" key="1">
    <source>
        <dbReference type="SAM" id="Phobius"/>
    </source>
</evidence>
<dbReference type="PANTHER" id="PTHR21666">
    <property type="entry name" value="PEPTIDASE-RELATED"/>
    <property type="match status" value="1"/>
</dbReference>
<dbReference type="SUPFAM" id="SSF51261">
    <property type="entry name" value="Duplicated hybrid motif"/>
    <property type="match status" value="1"/>
</dbReference>
<proteinExistence type="predicted"/>
<dbReference type="Gene3D" id="2.70.70.10">
    <property type="entry name" value="Glucose Permease (Domain IIA)"/>
    <property type="match status" value="1"/>
</dbReference>
<evidence type="ECO:0000313" key="4">
    <source>
        <dbReference type="Proteomes" id="UP000028123"/>
    </source>
</evidence>
<comment type="caution">
    <text evidence="3">The sequence shown here is derived from an EMBL/GenBank/DDBJ whole genome shotgun (WGS) entry which is preliminary data.</text>
</comment>
<sequence length="301" mass="33459">MWFSIVMLFLSSLFFPVYFMIELGRKRTNKLVCFGWFLVATSYTVYILNVGRWDWIGYYFRYVLIAFWLYSVVRAVRNNRDVPLWPPRSFVSWAGPALSAVFAALFVFLGAYALTGHQASEEAVDLRFPLRGGTYDVAHGGSRTIVNYHNEYLPQKYALDIVKLNAGGWRTMGIYPSELQAYAIYGDTLYSPCNGKVLEAVDGFEDRAPTLSEKLPEGVAPAGNHVAVGCLDTKVYVAHMQKGSVKVKAGDTVDVNTPIGLVGNSGNTSEPHLHIHAERNGAGVPITFNGEFLARNGLIRQ</sequence>
<feature type="domain" description="M23ase beta-sheet core" evidence="2">
    <location>
        <begin position="186"/>
        <end position="282"/>
    </location>
</feature>
<dbReference type="GO" id="GO:0004222">
    <property type="term" value="F:metalloendopeptidase activity"/>
    <property type="evidence" value="ECO:0007669"/>
    <property type="project" value="TreeGrafter"/>
</dbReference>
<keyword evidence="1" id="KW-0472">Membrane</keyword>
<accession>A0A081P571</accession>
<dbReference type="eggNOG" id="COG0739">
    <property type="taxonomic scope" value="Bacteria"/>
</dbReference>
<dbReference type="Pfam" id="PF01551">
    <property type="entry name" value="Peptidase_M23"/>
    <property type="match status" value="1"/>
</dbReference>
<dbReference type="EMBL" id="JNVM01000009">
    <property type="protein sequence ID" value="KEQ25844.1"/>
    <property type="molecule type" value="Genomic_DNA"/>
</dbReference>
<dbReference type="InterPro" id="IPR016047">
    <property type="entry name" value="M23ase_b-sheet_dom"/>
</dbReference>
<name>A0A081P571_9BACL</name>
<gene>
    <name evidence="3" type="ORF">ET33_37380</name>
</gene>
<reference evidence="3 4" key="1">
    <citation type="submission" date="2014-06" db="EMBL/GenBank/DDBJ databases">
        <title>Draft genome sequence of Paenibacillus sp. MSt1.</title>
        <authorList>
            <person name="Aw Y.K."/>
            <person name="Ong K.S."/>
            <person name="Gan H.M."/>
            <person name="Lee S.M."/>
        </authorList>
    </citation>
    <scope>NUCLEOTIDE SEQUENCE [LARGE SCALE GENOMIC DNA]</scope>
    <source>
        <strain evidence="3 4">MSt1</strain>
    </source>
</reference>
<dbReference type="CDD" id="cd12797">
    <property type="entry name" value="M23_peptidase"/>
    <property type="match status" value="1"/>
</dbReference>
<dbReference type="Proteomes" id="UP000028123">
    <property type="component" value="Unassembled WGS sequence"/>
</dbReference>
<dbReference type="AlphaFoldDB" id="A0A081P571"/>
<feature type="transmembrane region" description="Helical" evidence="1">
    <location>
        <begin position="93"/>
        <end position="114"/>
    </location>
</feature>
<evidence type="ECO:0000313" key="3">
    <source>
        <dbReference type="EMBL" id="KEQ25844.1"/>
    </source>
</evidence>
<dbReference type="PANTHER" id="PTHR21666:SF270">
    <property type="entry name" value="MUREIN HYDROLASE ACTIVATOR ENVC"/>
    <property type="match status" value="1"/>
</dbReference>